<evidence type="ECO:0000256" key="1">
    <source>
        <dbReference type="SAM" id="MobiDB-lite"/>
    </source>
</evidence>
<name>A0A1I7UQL5_9PELO</name>
<dbReference type="Proteomes" id="UP000095282">
    <property type="component" value="Unplaced"/>
</dbReference>
<keyword evidence="2" id="KW-0732">Signal</keyword>
<evidence type="ECO:0000256" key="2">
    <source>
        <dbReference type="SAM" id="SignalP"/>
    </source>
</evidence>
<dbReference type="WBParaSite" id="Csp11.Scaffold630.g18360.t2">
    <property type="protein sequence ID" value="Csp11.Scaffold630.g18360.t2"/>
    <property type="gene ID" value="Csp11.Scaffold630.g18360"/>
</dbReference>
<feature type="signal peptide" evidence="2">
    <location>
        <begin position="1"/>
        <end position="19"/>
    </location>
</feature>
<proteinExistence type="predicted"/>
<dbReference type="AlphaFoldDB" id="A0A1I7UQL5"/>
<evidence type="ECO:0000313" key="3">
    <source>
        <dbReference type="Proteomes" id="UP000095282"/>
    </source>
</evidence>
<keyword evidence="3" id="KW-1185">Reference proteome</keyword>
<organism evidence="3 4">
    <name type="scientific">Caenorhabditis tropicalis</name>
    <dbReference type="NCBI Taxonomy" id="1561998"/>
    <lineage>
        <taxon>Eukaryota</taxon>
        <taxon>Metazoa</taxon>
        <taxon>Ecdysozoa</taxon>
        <taxon>Nematoda</taxon>
        <taxon>Chromadorea</taxon>
        <taxon>Rhabditida</taxon>
        <taxon>Rhabditina</taxon>
        <taxon>Rhabditomorpha</taxon>
        <taxon>Rhabditoidea</taxon>
        <taxon>Rhabditidae</taxon>
        <taxon>Peloderinae</taxon>
        <taxon>Caenorhabditis</taxon>
    </lineage>
</organism>
<feature type="chain" id="PRO_5009309335" evidence="2">
    <location>
        <begin position="20"/>
        <end position="180"/>
    </location>
</feature>
<dbReference type="eggNOG" id="ENOG502TGJ6">
    <property type="taxonomic scope" value="Eukaryota"/>
</dbReference>
<accession>A0A1I7UQL5</accession>
<sequence length="180" mass="20463">MIPFFITLIIAPITTAVIADDLSPYRWNLVPKPLLKRLCNLDDSLPVCAWKRHNLSKKPAFSKWQICRDHPELNICKWQNGGMVTFPIPSTTTARTEDSAEAPPTSDSIFVNEPDMMLSSKWSNAEILRETVQKELKNESSNRFEGQLHRESESMESKDSMINEKFDESIMSANGDVFSV</sequence>
<evidence type="ECO:0000313" key="4">
    <source>
        <dbReference type="WBParaSite" id="Csp11.Scaffold630.g18360.t2"/>
    </source>
</evidence>
<feature type="region of interest" description="Disordered" evidence="1">
    <location>
        <begin position="138"/>
        <end position="159"/>
    </location>
</feature>
<protein>
    <submittedName>
        <fullName evidence="4">Secreted protein</fullName>
    </submittedName>
</protein>
<reference evidence="4" key="1">
    <citation type="submission" date="2016-11" db="UniProtKB">
        <authorList>
            <consortium name="WormBaseParasite"/>
        </authorList>
    </citation>
    <scope>IDENTIFICATION</scope>
</reference>